<accession>M0ML06</accession>
<dbReference type="STRING" id="1227455.C449_08384"/>
<dbReference type="PATRIC" id="fig|1227455.4.peg.1716"/>
<dbReference type="Proteomes" id="UP000011669">
    <property type="component" value="Unassembled WGS sequence"/>
</dbReference>
<gene>
    <name evidence="1" type="ORF">C449_08384</name>
</gene>
<reference evidence="1 2" key="1">
    <citation type="journal article" date="2014" name="PLoS Genet.">
        <title>Phylogenetically driven sequencing of extremely halophilic archaea reveals strategies for static and dynamic osmo-response.</title>
        <authorList>
            <person name="Becker E.A."/>
            <person name="Seitzer P.M."/>
            <person name="Tritt A."/>
            <person name="Larsen D."/>
            <person name="Krusor M."/>
            <person name="Yao A.I."/>
            <person name="Wu D."/>
            <person name="Madern D."/>
            <person name="Eisen J.A."/>
            <person name="Darling A.E."/>
            <person name="Facciotti M.T."/>
        </authorList>
    </citation>
    <scope>NUCLEOTIDE SEQUENCE [LARGE SCALE GENOMIC DNA]</scope>
    <source>
        <strain evidence="1 2">DSM 5350</strain>
    </source>
</reference>
<dbReference type="OrthoDB" id="311695at2157"/>
<organism evidence="1 2">
    <name type="scientific">Halococcus saccharolyticus DSM 5350</name>
    <dbReference type="NCBI Taxonomy" id="1227455"/>
    <lineage>
        <taxon>Archaea</taxon>
        <taxon>Methanobacteriati</taxon>
        <taxon>Methanobacteriota</taxon>
        <taxon>Stenosarchaea group</taxon>
        <taxon>Halobacteria</taxon>
        <taxon>Halobacteriales</taxon>
        <taxon>Halococcaceae</taxon>
        <taxon>Halococcus</taxon>
    </lineage>
</organism>
<dbReference type="EMBL" id="AOMD01000020">
    <property type="protein sequence ID" value="EMA45115.1"/>
    <property type="molecule type" value="Genomic_DNA"/>
</dbReference>
<evidence type="ECO:0000313" key="1">
    <source>
        <dbReference type="EMBL" id="EMA45115.1"/>
    </source>
</evidence>
<proteinExistence type="predicted"/>
<dbReference type="RefSeq" id="WP_006077527.1">
    <property type="nucleotide sequence ID" value="NZ_AOMD01000020.1"/>
</dbReference>
<protein>
    <submittedName>
        <fullName evidence="1">Uncharacterized protein</fullName>
    </submittedName>
</protein>
<evidence type="ECO:0000313" key="2">
    <source>
        <dbReference type="Proteomes" id="UP000011669"/>
    </source>
</evidence>
<name>M0ML06_9EURY</name>
<dbReference type="InParanoid" id="M0ML06"/>
<sequence length="98" mass="10770">MSEFDLDLQTIESEMDVEDADDTGRVVLGVLDGRTSDEEWVAEVDDGAVLVLAVEGDMKRLAAGFAPDIREMGGELIHFRRFLLVTPSGVTIDTDRLD</sequence>
<keyword evidence="2" id="KW-1185">Reference proteome</keyword>
<comment type="caution">
    <text evidence="1">The sequence shown here is derived from an EMBL/GenBank/DDBJ whole genome shotgun (WGS) entry which is preliminary data.</text>
</comment>
<dbReference type="Pfam" id="PF19091">
    <property type="entry name" value="DUF5779"/>
    <property type="match status" value="1"/>
</dbReference>
<dbReference type="AlphaFoldDB" id="M0ML06"/>
<dbReference type="InterPro" id="IPR043931">
    <property type="entry name" value="DUF5779"/>
</dbReference>